<feature type="domain" description="ABC3 transporter permease C-terminal" evidence="8">
    <location>
        <begin position="248"/>
        <end position="371"/>
    </location>
</feature>
<dbReference type="InterPro" id="IPR025857">
    <property type="entry name" value="MacB_PCD"/>
</dbReference>
<organism evidence="10 11">
    <name type="scientific">Clostridium gasigenes</name>
    <dbReference type="NCBI Taxonomy" id="94869"/>
    <lineage>
        <taxon>Bacteria</taxon>
        <taxon>Bacillati</taxon>
        <taxon>Bacillota</taxon>
        <taxon>Clostridia</taxon>
        <taxon>Eubacteriales</taxon>
        <taxon>Clostridiaceae</taxon>
        <taxon>Clostridium</taxon>
    </lineage>
</organism>
<evidence type="ECO:0000256" key="5">
    <source>
        <dbReference type="ARBA" id="ARBA00023136"/>
    </source>
</evidence>
<dbReference type="GO" id="GO:0005886">
    <property type="term" value="C:plasma membrane"/>
    <property type="evidence" value="ECO:0007669"/>
    <property type="project" value="UniProtKB-SubCell"/>
</dbReference>
<comment type="subcellular location">
    <subcellularLocation>
        <location evidence="1">Cell membrane</location>
        <topology evidence="1">Multi-pass membrane protein</topology>
    </subcellularLocation>
</comment>
<dbReference type="InterPro" id="IPR003838">
    <property type="entry name" value="ABC3_permease_C"/>
</dbReference>
<keyword evidence="5 7" id="KW-0472">Membrane</keyword>
<protein>
    <submittedName>
        <fullName evidence="10">FtsX-like permease family protein</fullName>
    </submittedName>
</protein>
<gene>
    <name evidence="10" type="ORF">H7E68_00320</name>
</gene>
<dbReference type="RefSeq" id="WP_185163050.1">
    <property type="nucleotide sequence ID" value="NZ_JACKWY010000001.1"/>
</dbReference>
<feature type="transmembrane region" description="Helical" evidence="7">
    <location>
        <begin position="21"/>
        <end position="44"/>
    </location>
</feature>
<feature type="transmembrane region" description="Helical" evidence="7">
    <location>
        <begin position="771"/>
        <end position="796"/>
    </location>
</feature>
<comment type="caution">
    <text evidence="10">The sequence shown here is derived from an EMBL/GenBank/DDBJ whole genome shotgun (WGS) entry which is preliminary data.</text>
</comment>
<reference evidence="10 11" key="1">
    <citation type="submission" date="2020-08" db="EMBL/GenBank/DDBJ databases">
        <title>Clostridia isolated from Swiss meat.</title>
        <authorList>
            <person name="Wambui J."/>
            <person name="Stevens M.J.A."/>
            <person name="Stephan R."/>
        </authorList>
    </citation>
    <scope>NUCLEOTIDE SEQUENCE [LARGE SCALE GENOMIC DNA]</scope>
    <source>
        <strain evidence="10 11">CM001</strain>
    </source>
</reference>
<evidence type="ECO:0000256" key="2">
    <source>
        <dbReference type="ARBA" id="ARBA00022475"/>
    </source>
</evidence>
<dbReference type="InterPro" id="IPR050250">
    <property type="entry name" value="Macrolide_Exporter_MacB"/>
</dbReference>
<dbReference type="PANTHER" id="PTHR30572:SF4">
    <property type="entry name" value="ABC TRANSPORTER PERMEASE YTRF"/>
    <property type="match status" value="1"/>
</dbReference>
<comment type="similarity">
    <text evidence="6">Belongs to the ABC-4 integral membrane protein family.</text>
</comment>
<evidence type="ECO:0000313" key="11">
    <source>
        <dbReference type="Proteomes" id="UP000585258"/>
    </source>
</evidence>
<dbReference type="Pfam" id="PF12704">
    <property type="entry name" value="MacB_PCD"/>
    <property type="match status" value="1"/>
</dbReference>
<feature type="transmembrane region" description="Helical" evidence="7">
    <location>
        <begin position="297"/>
        <end position="323"/>
    </location>
</feature>
<evidence type="ECO:0000256" key="4">
    <source>
        <dbReference type="ARBA" id="ARBA00022989"/>
    </source>
</evidence>
<feature type="domain" description="ABC3 transporter permease C-terminal" evidence="8">
    <location>
        <begin position="727"/>
        <end position="843"/>
    </location>
</feature>
<evidence type="ECO:0000259" key="9">
    <source>
        <dbReference type="Pfam" id="PF12704"/>
    </source>
</evidence>
<accession>A0A7X0S8T9</accession>
<feature type="transmembrane region" description="Helical" evidence="7">
    <location>
        <begin position="721"/>
        <end position="750"/>
    </location>
</feature>
<keyword evidence="4 7" id="KW-1133">Transmembrane helix</keyword>
<dbReference type="EMBL" id="JACKWY010000001">
    <property type="protein sequence ID" value="MBB6713173.1"/>
    <property type="molecule type" value="Genomic_DNA"/>
</dbReference>
<feature type="transmembrane region" description="Helical" evidence="7">
    <location>
        <begin position="338"/>
        <end position="361"/>
    </location>
</feature>
<feature type="transmembrane region" description="Helical" evidence="7">
    <location>
        <begin position="242"/>
        <end position="265"/>
    </location>
</feature>
<evidence type="ECO:0000259" key="8">
    <source>
        <dbReference type="Pfam" id="PF02687"/>
    </source>
</evidence>
<proteinExistence type="inferred from homology"/>
<evidence type="ECO:0000256" key="3">
    <source>
        <dbReference type="ARBA" id="ARBA00022692"/>
    </source>
</evidence>
<keyword evidence="3 7" id="KW-0812">Transmembrane</keyword>
<evidence type="ECO:0000313" key="10">
    <source>
        <dbReference type="EMBL" id="MBB6713173.1"/>
    </source>
</evidence>
<evidence type="ECO:0000256" key="1">
    <source>
        <dbReference type="ARBA" id="ARBA00004651"/>
    </source>
</evidence>
<keyword evidence="2" id="KW-1003">Cell membrane</keyword>
<dbReference type="Pfam" id="PF02687">
    <property type="entry name" value="FtsX"/>
    <property type="match status" value="2"/>
</dbReference>
<dbReference type="PANTHER" id="PTHR30572">
    <property type="entry name" value="MEMBRANE COMPONENT OF TRANSPORTER-RELATED"/>
    <property type="match status" value="1"/>
</dbReference>
<dbReference type="GO" id="GO:0022857">
    <property type="term" value="F:transmembrane transporter activity"/>
    <property type="evidence" value="ECO:0007669"/>
    <property type="project" value="TreeGrafter"/>
</dbReference>
<feature type="domain" description="MacB-like periplasmic core" evidence="9">
    <location>
        <begin position="20"/>
        <end position="212"/>
    </location>
</feature>
<evidence type="ECO:0000256" key="7">
    <source>
        <dbReference type="SAM" id="Phobius"/>
    </source>
</evidence>
<dbReference type="AlphaFoldDB" id="A0A7X0S8T9"/>
<evidence type="ECO:0000256" key="6">
    <source>
        <dbReference type="ARBA" id="ARBA00038076"/>
    </source>
</evidence>
<feature type="transmembrane region" description="Helical" evidence="7">
    <location>
        <begin position="816"/>
        <end position="836"/>
    </location>
</feature>
<feature type="transmembrane region" description="Helical" evidence="7">
    <location>
        <begin position="415"/>
        <end position="436"/>
    </location>
</feature>
<sequence length="851" mass="94781">MINNYKNLSGRYLKKNKKRTILTMIGIILSVALVCCIGTFVVTIQHTMIEEAKNQKGDFHISIKNAKENPISKISNNPKVEVAGLMEEVIEIPFVKDKYIKVTNIDENSAKLIPAKLIEGTMPEKNNEIAIEKWALKYLDKPINIGEEIKITDENGASNNYILKGILENSGYSQAGGSALAFGFSTEPTENTTIRVKFKEKVDKKIAIKEFQEAYGIDNVSLNNDVLRLTGESDSNNMNKSLFTMTFLIIGIVVFATVFVIYNSFNISISERMRQFGLLRAIGTTKKQVMRLVLREASVMSLIAIPIGLFFGVLALYIVIFVFSKMPGSSEFSNLKVIISPIVLGASTVIGLLSIYISAFLPARSAGRISPLVAISTANLITKEKNKKGGKWLSKIFKIYKVMAIKNVKRNRKRFYITTISMAISVTLFVTFTALIGSADKFTDPPTEEDNIQFNIFSQPSKGVMDIGIDNKIIEEVSEMPEVEKIYKNYKALNLVAIVNEDKISEKAKGFEEIRDTKLEGIPNKLIKTSINFFDKDKLEASKKYVKEGSISNLKANEVIIARDNMFFTKAGITNESLLDVKVGDEILINSNYTIKYQVEENVTEGKATVEEVGLKEDYKTSDLVKVKIAAIVDVHPFPGGVSKTYLRIIAPMEAKDKILVNNENSKEEVFINNLGIIINDENEESVVDAKLKEIEEKNTGIRYSNQLAAANTLKSSNIQMVILLMGFIIVIALISSINIVNTVATNIILRRKELAALKAIGMTDREVRKMITLEGILFGFYGGVIGSTVGTGLYYLFYKKMSGMIDFAFVPPFKYIAIAMISVILIGYISALIPLRRLKKDNIIEAIKEN</sequence>
<name>A0A7X0S8T9_9CLOT</name>
<dbReference type="Proteomes" id="UP000585258">
    <property type="component" value="Unassembled WGS sequence"/>
</dbReference>